<sequence>MYRKPLFVHSDQTIYLIESLDSNREVSEKLNQFSEQVKAPEGVFTFKITPHSIWSAAARKLSSSEIISFLKEHSQNHIQPALEEMIHRHIKEFGTLKLIRSNDYLDLEAIHPSIISKIQNETELIALEPIKVDDRTLRFTSTNRSKIKETLFNLNFFVSDESNTFGEPLEIRLNPKTKSDMYFTLRPYQDDAVNSYLEYSESTGGGVIMMPPTSGKTIVGLKIIEQLKTCTLVLVENFASGSKWLRELSDKTDLSKNSIGYFQGDPSDIKPITIAEYPQFKNIDALESIQTVDWGLIIYDNAHRLPADTFSQTVDIPSYKKLGFASTLARSDQKGQLVHAWIGPKLYEILPRTLEIQGFVKSVSCMEVRIPLQGEDLDHYNYSRAREDTPSMLKIAAMNPNKITSLKPILVPNMSENILIVSYKPALAKQISNEFDYPFIHTSTLDKELQSIIDLFNLRKKTRLVTTSISEQIPITSIDVMVALSYNHGSEREEYLRVGKLMFPEKGTSKGVLVSFVSENTVEEGAYTRRRRSMIRNGYRYKITSLSDLLEGKVTIWD</sequence>
<protein>
    <recommendedName>
        <fullName evidence="7">DNA 3'-5' helicase</fullName>
        <ecNumber evidence="7">5.6.2.4</ecNumber>
    </recommendedName>
</protein>
<accession>A0A1Y0IU14</accession>
<dbReference type="GO" id="GO:0016787">
    <property type="term" value="F:hydrolase activity"/>
    <property type="evidence" value="ECO:0007669"/>
    <property type="project" value="UniProtKB-KW"/>
</dbReference>
<dbReference type="PANTHER" id="PTHR11274:SF0">
    <property type="entry name" value="GENERAL TRANSCRIPTION AND DNA REPAIR FACTOR IIH HELICASE SUBUNIT XPB"/>
    <property type="match status" value="1"/>
</dbReference>
<keyword evidence="11" id="KW-1185">Reference proteome</keyword>
<evidence type="ECO:0000313" key="11">
    <source>
        <dbReference type="Proteomes" id="UP000195437"/>
    </source>
</evidence>
<dbReference type="GO" id="GO:0043138">
    <property type="term" value="F:3'-5' DNA helicase activity"/>
    <property type="evidence" value="ECO:0007669"/>
    <property type="project" value="UniProtKB-EC"/>
</dbReference>
<comment type="catalytic activity">
    <reaction evidence="6">
        <text>Couples ATP hydrolysis with the unwinding of duplex DNA by translocating in the 3'-5' direction.</text>
        <dbReference type="EC" id="5.6.2.4"/>
    </reaction>
</comment>
<evidence type="ECO:0000259" key="9">
    <source>
        <dbReference type="PROSITE" id="PS51192"/>
    </source>
</evidence>
<dbReference type="EC" id="5.6.2.4" evidence="7"/>
<dbReference type="Pfam" id="PF04851">
    <property type="entry name" value="ResIII"/>
    <property type="match status" value="1"/>
</dbReference>
<dbReference type="EMBL" id="CP021434">
    <property type="protein sequence ID" value="ARU63449.1"/>
    <property type="molecule type" value="Genomic_DNA"/>
</dbReference>
<feature type="domain" description="Helicase ATP-binding" evidence="9">
    <location>
        <begin position="197"/>
        <end position="346"/>
    </location>
</feature>
<dbReference type="GO" id="GO:0005524">
    <property type="term" value="F:ATP binding"/>
    <property type="evidence" value="ECO:0007669"/>
    <property type="project" value="UniProtKB-KW"/>
</dbReference>
<dbReference type="SUPFAM" id="SSF52540">
    <property type="entry name" value="P-loop containing nucleoside triphosphate hydrolases"/>
    <property type="match status" value="2"/>
</dbReference>
<evidence type="ECO:0000256" key="6">
    <source>
        <dbReference type="ARBA" id="ARBA00034617"/>
    </source>
</evidence>
<evidence type="ECO:0000256" key="3">
    <source>
        <dbReference type="ARBA" id="ARBA00022806"/>
    </source>
</evidence>
<dbReference type="InterPro" id="IPR050615">
    <property type="entry name" value="ATP-dep_DNA_Helicase"/>
</dbReference>
<name>A0A1Y0IU14_9BACL</name>
<dbReference type="InterPro" id="IPR014001">
    <property type="entry name" value="Helicase_ATP-bd"/>
</dbReference>
<evidence type="ECO:0000256" key="2">
    <source>
        <dbReference type="ARBA" id="ARBA00022801"/>
    </source>
</evidence>
<dbReference type="PANTHER" id="PTHR11274">
    <property type="entry name" value="RAD25/XP-B DNA REPAIR HELICASE"/>
    <property type="match status" value="1"/>
</dbReference>
<proteinExistence type="predicted"/>
<dbReference type="Proteomes" id="UP000195437">
    <property type="component" value="Chromosome"/>
</dbReference>
<evidence type="ECO:0000256" key="5">
    <source>
        <dbReference type="ARBA" id="ARBA00023235"/>
    </source>
</evidence>
<keyword evidence="4" id="KW-0067">ATP-binding</keyword>
<keyword evidence="3" id="KW-0347">Helicase</keyword>
<evidence type="ECO:0000256" key="1">
    <source>
        <dbReference type="ARBA" id="ARBA00022741"/>
    </source>
</evidence>
<comment type="catalytic activity">
    <reaction evidence="8">
        <text>ATP + H2O = ADP + phosphate + H(+)</text>
        <dbReference type="Rhea" id="RHEA:13065"/>
        <dbReference type="ChEBI" id="CHEBI:15377"/>
        <dbReference type="ChEBI" id="CHEBI:15378"/>
        <dbReference type="ChEBI" id="CHEBI:30616"/>
        <dbReference type="ChEBI" id="CHEBI:43474"/>
        <dbReference type="ChEBI" id="CHEBI:456216"/>
        <dbReference type="EC" id="5.6.2.4"/>
    </reaction>
</comment>
<dbReference type="InterPro" id="IPR027417">
    <property type="entry name" value="P-loop_NTPase"/>
</dbReference>
<dbReference type="InterPro" id="IPR006935">
    <property type="entry name" value="Helicase/UvrB_N"/>
</dbReference>
<reference evidence="11" key="1">
    <citation type="submission" date="2017-05" db="EMBL/GenBank/DDBJ databases">
        <authorList>
            <person name="Sung H."/>
        </authorList>
    </citation>
    <scope>NUCLEOTIDE SEQUENCE [LARGE SCALE GENOMIC DNA]</scope>
    <source>
        <strain evidence="11">AR23208</strain>
    </source>
</reference>
<dbReference type="Pfam" id="PF13625">
    <property type="entry name" value="Helicase_C_3"/>
    <property type="match status" value="1"/>
</dbReference>
<gene>
    <name evidence="10" type="ORF">CBW65_22455</name>
</gene>
<dbReference type="Pfam" id="PF16203">
    <property type="entry name" value="ERCC3_RAD25_C"/>
    <property type="match status" value="1"/>
</dbReference>
<keyword evidence="1" id="KW-0547">Nucleotide-binding</keyword>
<dbReference type="KEGG" id="tum:CBW65_22455"/>
<dbReference type="AlphaFoldDB" id="A0A1Y0IU14"/>
<dbReference type="RefSeq" id="WP_087458793.1">
    <property type="nucleotide sequence ID" value="NZ_CP021434.1"/>
</dbReference>
<evidence type="ECO:0000256" key="4">
    <source>
        <dbReference type="ARBA" id="ARBA00022840"/>
    </source>
</evidence>
<keyword evidence="2" id="KW-0378">Hydrolase</keyword>
<dbReference type="InterPro" id="IPR032830">
    <property type="entry name" value="XPB/Ssl2_N"/>
</dbReference>
<evidence type="ECO:0000256" key="8">
    <source>
        <dbReference type="ARBA" id="ARBA00048988"/>
    </source>
</evidence>
<evidence type="ECO:0000313" key="10">
    <source>
        <dbReference type="EMBL" id="ARU63449.1"/>
    </source>
</evidence>
<dbReference type="PROSITE" id="PS51192">
    <property type="entry name" value="HELICASE_ATP_BIND_1"/>
    <property type="match status" value="1"/>
</dbReference>
<dbReference type="OrthoDB" id="9802848at2"/>
<keyword evidence="5" id="KW-0413">Isomerase</keyword>
<dbReference type="Gene3D" id="3.40.50.300">
    <property type="entry name" value="P-loop containing nucleotide triphosphate hydrolases"/>
    <property type="match status" value="2"/>
</dbReference>
<dbReference type="GO" id="GO:0003677">
    <property type="term" value="F:DNA binding"/>
    <property type="evidence" value="ECO:0007669"/>
    <property type="project" value="InterPro"/>
</dbReference>
<organism evidence="10 11">
    <name type="scientific">Tumebacillus avium</name>
    <dbReference type="NCBI Taxonomy" id="1903704"/>
    <lineage>
        <taxon>Bacteria</taxon>
        <taxon>Bacillati</taxon>
        <taxon>Bacillota</taxon>
        <taxon>Bacilli</taxon>
        <taxon>Bacillales</taxon>
        <taxon>Alicyclobacillaceae</taxon>
        <taxon>Tumebacillus</taxon>
    </lineage>
</organism>
<dbReference type="InterPro" id="IPR032438">
    <property type="entry name" value="ERCC3_RAD25_C"/>
</dbReference>
<evidence type="ECO:0000256" key="7">
    <source>
        <dbReference type="ARBA" id="ARBA00034808"/>
    </source>
</evidence>